<dbReference type="InterPro" id="IPR002509">
    <property type="entry name" value="NODB_dom"/>
</dbReference>
<dbReference type="PANTHER" id="PTHR10587">
    <property type="entry name" value="GLYCOSYL TRANSFERASE-RELATED"/>
    <property type="match status" value="1"/>
</dbReference>
<dbReference type="SUPFAM" id="SSF88713">
    <property type="entry name" value="Glycoside hydrolase/deacetylase"/>
    <property type="match status" value="1"/>
</dbReference>
<organism evidence="2 3">
    <name type="scientific">Lentzea pudingi</name>
    <dbReference type="NCBI Taxonomy" id="1789439"/>
    <lineage>
        <taxon>Bacteria</taxon>
        <taxon>Bacillati</taxon>
        <taxon>Actinomycetota</taxon>
        <taxon>Actinomycetes</taxon>
        <taxon>Pseudonocardiales</taxon>
        <taxon>Pseudonocardiaceae</taxon>
        <taxon>Lentzea</taxon>
    </lineage>
</organism>
<dbReference type="CDD" id="cd10917">
    <property type="entry name" value="CE4_NodB_like_6s_7s"/>
    <property type="match status" value="1"/>
</dbReference>
<dbReference type="RefSeq" id="WP_189156636.1">
    <property type="nucleotide sequence ID" value="NZ_BMNC01000005.1"/>
</dbReference>
<reference evidence="3" key="1">
    <citation type="journal article" date="2019" name="Int. J. Syst. Evol. Microbiol.">
        <title>The Global Catalogue of Microorganisms (GCM) 10K type strain sequencing project: providing services to taxonomists for standard genome sequencing and annotation.</title>
        <authorList>
            <consortium name="The Broad Institute Genomics Platform"/>
            <consortium name="The Broad Institute Genome Sequencing Center for Infectious Disease"/>
            <person name="Wu L."/>
            <person name="Ma J."/>
        </authorList>
    </citation>
    <scope>NUCLEOTIDE SEQUENCE [LARGE SCALE GENOMIC DNA]</scope>
    <source>
        <strain evidence="3">CGMCC 4.7319</strain>
    </source>
</reference>
<evidence type="ECO:0000259" key="1">
    <source>
        <dbReference type="PROSITE" id="PS51677"/>
    </source>
</evidence>
<evidence type="ECO:0000313" key="2">
    <source>
        <dbReference type="EMBL" id="GGM97849.1"/>
    </source>
</evidence>
<dbReference type="PROSITE" id="PS51677">
    <property type="entry name" value="NODB"/>
    <property type="match status" value="1"/>
</dbReference>
<dbReference type="EMBL" id="BMNC01000005">
    <property type="protein sequence ID" value="GGM97849.1"/>
    <property type="molecule type" value="Genomic_DNA"/>
</dbReference>
<dbReference type="PANTHER" id="PTHR10587:SF137">
    <property type="entry name" value="4-DEOXY-4-FORMAMIDO-L-ARABINOSE-PHOSPHOUNDECAPRENOL DEFORMYLASE ARND-RELATED"/>
    <property type="match status" value="1"/>
</dbReference>
<sequence>MAEWPGSGGPAHVLGDLGADPEAVALTVDDGPHPLWTPELLDLLARHEIRATFFLIGSEVRAHPELARRIVAEGHSVGNHTMHHPQSFAALPETLLEKEVVDAQRCIEDVTGVAATWFRAPYGDWSPLVLRRLHAHGLRGVDWSVDPEDWSEPGAEHVARVVGGSRPGDIVLCHDGGGDRSGTVAALREVLPVLRDRGTRFTAL</sequence>
<dbReference type="Pfam" id="PF01522">
    <property type="entry name" value="Polysacc_deac_1"/>
    <property type="match status" value="1"/>
</dbReference>
<proteinExistence type="predicted"/>
<dbReference type="InterPro" id="IPR050248">
    <property type="entry name" value="Polysacc_deacetylase_ArnD"/>
</dbReference>
<gene>
    <name evidence="2" type="ORF">GCM10011609_39720</name>
</gene>
<dbReference type="Gene3D" id="3.20.20.370">
    <property type="entry name" value="Glycoside hydrolase/deacetylase"/>
    <property type="match status" value="1"/>
</dbReference>
<feature type="domain" description="NodB homology" evidence="1">
    <location>
        <begin position="22"/>
        <end position="202"/>
    </location>
</feature>
<protein>
    <submittedName>
        <fullName evidence="2">Chitooligosaccharide deacetylase NodB</fullName>
    </submittedName>
</protein>
<dbReference type="InterPro" id="IPR011330">
    <property type="entry name" value="Glyco_hydro/deAcase_b/a-brl"/>
</dbReference>
<dbReference type="Proteomes" id="UP000597656">
    <property type="component" value="Unassembled WGS sequence"/>
</dbReference>
<accession>A0ABQ2I1V2</accession>
<comment type="caution">
    <text evidence="2">The sequence shown here is derived from an EMBL/GenBank/DDBJ whole genome shotgun (WGS) entry which is preliminary data.</text>
</comment>
<name>A0ABQ2I1V2_9PSEU</name>
<keyword evidence="3" id="KW-1185">Reference proteome</keyword>
<evidence type="ECO:0000313" key="3">
    <source>
        <dbReference type="Proteomes" id="UP000597656"/>
    </source>
</evidence>